<dbReference type="Gene3D" id="3.40.50.1110">
    <property type="entry name" value="SGNH hydrolase"/>
    <property type="match status" value="1"/>
</dbReference>
<dbReference type="PROSITE" id="PS50075">
    <property type="entry name" value="CARRIER"/>
    <property type="match status" value="1"/>
</dbReference>
<dbReference type="InterPro" id="IPR036412">
    <property type="entry name" value="HAD-like_sf"/>
</dbReference>
<gene>
    <name evidence="4" type="ORF">I0C86_30450</name>
</gene>
<dbReference type="NCBIfam" id="TIGR01681">
    <property type="entry name" value="HAD-SF-IIIC"/>
    <property type="match status" value="1"/>
</dbReference>
<dbReference type="InterPro" id="IPR010037">
    <property type="entry name" value="FkbH_domain"/>
</dbReference>
<dbReference type="InterPro" id="IPR016181">
    <property type="entry name" value="Acyl_CoA_acyltransferase"/>
</dbReference>
<accession>A0ABS0H460</accession>
<feature type="domain" description="Carrier" evidence="3">
    <location>
        <begin position="585"/>
        <end position="661"/>
    </location>
</feature>
<evidence type="ECO:0000259" key="3">
    <source>
        <dbReference type="PROSITE" id="PS50075"/>
    </source>
</evidence>
<dbReference type="InterPro" id="IPR036736">
    <property type="entry name" value="ACP-like_sf"/>
</dbReference>
<dbReference type="SUPFAM" id="SSF56784">
    <property type="entry name" value="HAD-like"/>
    <property type="match status" value="1"/>
</dbReference>
<dbReference type="Proteomes" id="UP000638560">
    <property type="component" value="Unassembled WGS sequence"/>
</dbReference>
<evidence type="ECO:0000313" key="5">
    <source>
        <dbReference type="Proteomes" id="UP000638560"/>
    </source>
</evidence>
<dbReference type="InterPro" id="IPR029058">
    <property type="entry name" value="AB_hydrolase_fold"/>
</dbReference>
<dbReference type="InterPro" id="IPR023214">
    <property type="entry name" value="HAD_sf"/>
</dbReference>
<dbReference type="InterPro" id="IPR020806">
    <property type="entry name" value="PKS_PP-bd"/>
</dbReference>
<dbReference type="EMBL" id="JADPUN010000260">
    <property type="protein sequence ID" value="MBF9133252.1"/>
    <property type="molecule type" value="Genomic_DNA"/>
</dbReference>
<dbReference type="InterPro" id="IPR036514">
    <property type="entry name" value="SGNH_hydro_sf"/>
</dbReference>
<dbReference type="SUPFAM" id="SSF55729">
    <property type="entry name" value="Acyl-CoA N-acyltransferases (Nat)"/>
    <property type="match status" value="1"/>
</dbReference>
<dbReference type="Gene3D" id="3.40.630.30">
    <property type="match status" value="1"/>
</dbReference>
<evidence type="ECO:0000256" key="2">
    <source>
        <dbReference type="ARBA" id="ARBA00022553"/>
    </source>
</evidence>
<dbReference type="SUPFAM" id="SSF47336">
    <property type="entry name" value="ACP-like"/>
    <property type="match status" value="1"/>
</dbReference>
<evidence type="ECO:0000313" key="4">
    <source>
        <dbReference type="EMBL" id="MBF9133252.1"/>
    </source>
</evidence>
<comment type="caution">
    <text evidence="4">The sequence shown here is derived from an EMBL/GenBank/DDBJ whole genome shotgun (WGS) entry which is preliminary data.</text>
</comment>
<reference evidence="4 5" key="1">
    <citation type="submission" date="2020-11" db="EMBL/GenBank/DDBJ databases">
        <title>A novel isolate from a Black sea contaminated sediment with potential to produce alkanes: Plantactinospora alkalitolerans sp. nov.</title>
        <authorList>
            <person name="Carro L."/>
            <person name="Veyisoglu A."/>
            <person name="Guven K."/>
            <person name="Schumann P."/>
            <person name="Klenk H.-P."/>
            <person name="Sahin N."/>
        </authorList>
    </citation>
    <scope>NUCLEOTIDE SEQUENCE [LARGE SCALE GENOMIC DNA]</scope>
    <source>
        <strain evidence="4 5">S1510</strain>
    </source>
</reference>
<dbReference type="Gene3D" id="3.40.50.1000">
    <property type="entry name" value="HAD superfamily/HAD-like"/>
    <property type="match status" value="1"/>
</dbReference>
<dbReference type="NCBIfam" id="TIGR01686">
    <property type="entry name" value="FkbH"/>
    <property type="match status" value="1"/>
</dbReference>
<keyword evidence="5" id="KW-1185">Reference proteome</keyword>
<dbReference type="InterPro" id="IPR009081">
    <property type="entry name" value="PP-bd_ACP"/>
</dbReference>
<dbReference type="RefSeq" id="WP_196204750.1">
    <property type="nucleotide sequence ID" value="NZ_JADPUN010000260.1"/>
</dbReference>
<proteinExistence type="predicted"/>
<evidence type="ECO:0000256" key="1">
    <source>
        <dbReference type="ARBA" id="ARBA00022450"/>
    </source>
</evidence>
<sequence length="692" mass="74555">MTSLQIRVAANFTAGPLAEPLEFVLAEAGLAADVTLAPYGEVFQSLLDPDGALRGNTDGANVVLLRRDGWLTGGPAAVEQIAHDLVRAIVDCAAASGVPHLVVSCPADDPTDAIATAFERRLVDGLADDARIAVASEAEILRQYPVPDIHDHFALATADVPYTPEMYAGLALTVVRAVHAWRVPRPKVIVVDADHTLWDGAVGEDGPLGVRVGPAHREIQRLLLAQRDAGRLICMASKNAEADVLETLRRHPDMLLRAEHLSGWRINWAPKSANIAELAAELTLGLDSFVFIDDSPVEAAEVRAAHPAVLTLSPPSSGDGMLSYLRHCWPLDHPRVTDDDRARAERYREERRRETARSTAPSLAEFLASLDLVVTVEPMDGADAARVAQLTQRVNQFNLAGTRRSVSELIDLPPGAECLVVRARDRFGDYGLAGAVQAVADGSTYRVDGLWLSCRVLGRGVEHRVLRALGARAVERGLGTVSLPYRPAERNQPAIDFLRNLPAGQRTGPEGTEFFDVPAGVASTETFQPDGGRPTAAPAPGAVATTAGVVDNATVDRIARSLADPTQVLETMAARRSAPPLAELVTADATQAIVAKIWAELLEFPPRTVDDNFYELGGHSLLVVQFAGRVRDEFDVELPVDVLFTDRFTVADMARAINERRAAPGDDVLIGMLAKLDELSDDEVRRLLDADR</sequence>
<name>A0ABS0H460_9ACTN</name>
<dbReference type="Pfam" id="PF00550">
    <property type="entry name" value="PP-binding"/>
    <property type="match status" value="1"/>
</dbReference>
<dbReference type="InterPro" id="IPR010033">
    <property type="entry name" value="HAD_SF_ppase_IIIC"/>
</dbReference>
<keyword evidence="2" id="KW-0597">Phosphoprotein</keyword>
<dbReference type="SMART" id="SM00823">
    <property type="entry name" value="PKS_PP"/>
    <property type="match status" value="1"/>
</dbReference>
<organism evidence="4 5">
    <name type="scientific">Plantactinospora alkalitolerans</name>
    <dbReference type="NCBI Taxonomy" id="2789879"/>
    <lineage>
        <taxon>Bacteria</taxon>
        <taxon>Bacillati</taxon>
        <taxon>Actinomycetota</taxon>
        <taxon>Actinomycetes</taxon>
        <taxon>Micromonosporales</taxon>
        <taxon>Micromonosporaceae</taxon>
        <taxon>Plantactinospora</taxon>
    </lineage>
</organism>
<keyword evidence="1" id="KW-0596">Phosphopantetheine</keyword>
<dbReference type="Gene3D" id="3.40.50.1820">
    <property type="entry name" value="alpha/beta hydrolase"/>
    <property type="match status" value="1"/>
</dbReference>
<protein>
    <submittedName>
        <fullName evidence="4">HAD-IIIC family phosphatase</fullName>
    </submittedName>
</protein>